<sequence length="179" mass="19515">MLVPAARLLFGPQTELRSIGYPQNDIQGGSGVPCQVSMALFIVSGGSLVRLREYFREGNMRSWVCSQGRHAVGAERKRDVLAVRRVRRSYGEALGRIVADRCRGARAQARALLNRLRASNHRALVMARTRAQAGMSTAEYAVGTIAACAFAGLLYKIVTSPDVRKMLTDIIGRALRLAG</sequence>
<name>A0ABW1NC00_9ACTN</name>
<protein>
    <submittedName>
        <fullName evidence="1">DUF4244 domain-containing protein</fullName>
    </submittedName>
</protein>
<reference evidence="2" key="1">
    <citation type="journal article" date="2019" name="Int. J. Syst. Evol. Microbiol.">
        <title>The Global Catalogue of Microorganisms (GCM) 10K type strain sequencing project: providing services to taxonomists for standard genome sequencing and annotation.</title>
        <authorList>
            <consortium name="The Broad Institute Genomics Platform"/>
            <consortium name="The Broad Institute Genome Sequencing Center for Infectious Disease"/>
            <person name="Wu L."/>
            <person name="Ma J."/>
        </authorList>
    </citation>
    <scope>NUCLEOTIDE SEQUENCE [LARGE SCALE GENOMIC DNA]</scope>
    <source>
        <strain evidence="2">JCM 30346</strain>
    </source>
</reference>
<dbReference type="EMBL" id="JBHSRF010000001">
    <property type="protein sequence ID" value="MFC6079527.1"/>
    <property type="molecule type" value="Genomic_DNA"/>
</dbReference>
<dbReference type="Pfam" id="PF14029">
    <property type="entry name" value="DUF4244"/>
    <property type="match status" value="1"/>
</dbReference>
<dbReference type="InterPro" id="IPR025338">
    <property type="entry name" value="DUF4244"/>
</dbReference>
<dbReference type="RefSeq" id="WP_380745644.1">
    <property type="nucleotide sequence ID" value="NZ_JBHSRF010000001.1"/>
</dbReference>
<organism evidence="1 2">
    <name type="scientific">Sphaerisporangium aureirubrum</name>
    <dbReference type="NCBI Taxonomy" id="1544736"/>
    <lineage>
        <taxon>Bacteria</taxon>
        <taxon>Bacillati</taxon>
        <taxon>Actinomycetota</taxon>
        <taxon>Actinomycetes</taxon>
        <taxon>Streptosporangiales</taxon>
        <taxon>Streptosporangiaceae</taxon>
        <taxon>Sphaerisporangium</taxon>
    </lineage>
</organism>
<comment type="caution">
    <text evidence="1">The sequence shown here is derived from an EMBL/GenBank/DDBJ whole genome shotgun (WGS) entry which is preliminary data.</text>
</comment>
<evidence type="ECO:0000313" key="2">
    <source>
        <dbReference type="Proteomes" id="UP001596137"/>
    </source>
</evidence>
<proteinExistence type="predicted"/>
<accession>A0ABW1NC00</accession>
<gene>
    <name evidence="1" type="ORF">ACFP1K_00010</name>
</gene>
<keyword evidence="2" id="KW-1185">Reference proteome</keyword>
<evidence type="ECO:0000313" key="1">
    <source>
        <dbReference type="EMBL" id="MFC6079527.1"/>
    </source>
</evidence>
<dbReference type="Proteomes" id="UP001596137">
    <property type="component" value="Unassembled WGS sequence"/>
</dbReference>